<dbReference type="RefSeq" id="WP_129026716.1">
    <property type="nucleotide sequence ID" value="NZ_SDHY01000003.1"/>
</dbReference>
<keyword evidence="6 8" id="KW-0472">Membrane</keyword>
<proteinExistence type="inferred from homology"/>
<feature type="transmembrane region" description="Helical" evidence="8">
    <location>
        <begin position="162"/>
        <end position="183"/>
    </location>
</feature>
<evidence type="ECO:0000256" key="1">
    <source>
        <dbReference type="ARBA" id="ARBA00004651"/>
    </source>
</evidence>
<feature type="transmembrane region" description="Helical" evidence="8">
    <location>
        <begin position="289"/>
        <end position="310"/>
    </location>
</feature>
<gene>
    <name evidence="9" type="ORF">ESB04_05435</name>
</gene>
<comment type="caution">
    <text evidence="9">The sequence shown here is derived from an EMBL/GenBank/DDBJ whole genome shotgun (WGS) entry which is preliminary data.</text>
</comment>
<evidence type="ECO:0000256" key="7">
    <source>
        <dbReference type="ARBA" id="ARBA00024033"/>
    </source>
</evidence>
<feature type="transmembrane region" description="Helical" evidence="8">
    <location>
        <begin position="6"/>
        <end position="27"/>
    </location>
</feature>
<evidence type="ECO:0000256" key="2">
    <source>
        <dbReference type="ARBA" id="ARBA00022475"/>
    </source>
</evidence>
<evidence type="ECO:0000256" key="5">
    <source>
        <dbReference type="ARBA" id="ARBA00022989"/>
    </source>
</evidence>
<evidence type="ECO:0000256" key="8">
    <source>
        <dbReference type="SAM" id="Phobius"/>
    </source>
</evidence>
<evidence type="ECO:0000256" key="3">
    <source>
        <dbReference type="ARBA" id="ARBA00022679"/>
    </source>
</evidence>
<dbReference type="Pfam" id="PF09594">
    <property type="entry name" value="GT87"/>
    <property type="match status" value="1"/>
</dbReference>
<name>A0A4Q1BZT8_9BACT</name>
<dbReference type="GO" id="GO:0016758">
    <property type="term" value="F:hexosyltransferase activity"/>
    <property type="evidence" value="ECO:0007669"/>
    <property type="project" value="InterPro"/>
</dbReference>
<keyword evidence="10" id="KW-1185">Reference proteome</keyword>
<sequence length="389" mass="45200">MENKPAFYARFEFLLGLWLLVGLFTGIKQYNLGELYSHINNFIIFKSSYGHFLQRMPLYLEYPKEYFDLYLYGPIFAILMAPFSWLPTSLSVSLWNVMNALVLFLAVWNLPLDQKKRVAILWLILNSTVTALLNTQFHPLCIALIIWSYICIQRGRDIWGALWIVLGICIKLYGVVGLAFFFFSKKPLRLAAYLICWMLLVLMIPLLLGGWEYGMSTYLGWREVLSHKNELNVDIRNLRTDVCVMGMIRRWTGDGSLSNLWFLIPSMLINLLVYFQMQKWKDEHFQLRILAFVSIYLMLASTGTESPTLIMAFPGVGIWFVLSKQSKMDWVLLVLTLLISSFSPTDLFPKWIRNEWVNPLGLMILPLLLVWLALAKDLLFAKPKETPHL</sequence>
<evidence type="ECO:0000256" key="6">
    <source>
        <dbReference type="ARBA" id="ARBA00023136"/>
    </source>
</evidence>
<keyword evidence="5 8" id="KW-1133">Transmembrane helix</keyword>
<dbReference type="AlphaFoldDB" id="A0A4Q1BZT8"/>
<comment type="subcellular location">
    <subcellularLocation>
        <location evidence="1">Cell membrane</location>
        <topology evidence="1">Multi-pass membrane protein</topology>
    </subcellularLocation>
</comment>
<feature type="transmembrane region" description="Helical" evidence="8">
    <location>
        <begin position="190"/>
        <end position="211"/>
    </location>
</feature>
<accession>A0A4Q1BZT8</accession>
<feature type="transmembrane region" description="Helical" evidence="8">
    <location>
        <begin position="69"/>
        <end position="86"/>
    </location>
</feature>
<dbReference type="InterPro" id="IPR018584">
    <property type="entry name" value="GT87"/>
</dbReference>
<feature type="transmembrane region" description="Helical" evidence="8">
    <location>
        <begin position="92"/>
        <end position="112"/>
    </location>
</feature>
<evidence type="ECO:0000256" key="4">
    <source>
        <dbReference type="ARBA" id="ARBA00022692"/>
    </source>
</evidence>
<evidence type="ECO:0000313" key="9">
    <source>
        <dbReference type="EMBL" id="RXK49619.1"/>
    </source>
</evidence>
<dbReference type="OrthoDB" id="1070018at2"/>
<dbReference type="GO" id="GO:0005886">
    <property type="term" value="C:plasma membrane"/>
    <property type="evidence" value="ECO:0007669"/>
    <property type="project" value="UniProtKB-SubCell"/>
</dbReference>
<keyword evidence="3" id="KW-0808">Transferase</keyword>
<feature type="transmembrane region" description="Helical" evidence="8">
    <location>
        <begin position="330"/>
        <end position="349"/>
    </location>
</feature>
<dbReference type="EMBL" id="SDHY01000003">
    <property type="protein sequence ID" value="RXK49619.1"/>
    <property type="molecule type" value="Genomic_DNA"/>
</dbReference>
<keyword evidence="2" id="KW-1003">Cell membrane</keyword>
<feature type="transmembrane region" description="Helical" evidence="8">
    <location>
        <begin position="356"/>
        <end position="374"/>
    </location>
</feature>
<comment type="similarity">
    <text evidence="7">Belongs to the glycosyltransferase 87 family.</text>
</comment>
<evidence type="ECO:0000313" key="10">
    <source>
        <dbReference type="Proteomes" id="UP000289455"/>
    </source>
</evidence>
<feature type="transmembrane region" description="Helical" evidence="8">
    <location>
        <begin position="260"/>
        <end position="277"/>
    </location>
</feature>
<dbReference type="Proteomes" id="UP000289455">
    <property type="component" value="Unassembled WGS sequence"/>
</dbReference>
<organism evidence="9 10">
    <name type="scientific">Aquirufa rosea</name>
    <dbReference type="NCBI Taxonomy" id="2509241"/>
    <lineage>
        <taxon>Bacteria</taxon>
        <taxon>Pseudomonadati</taxon>
        <taxon>Bacteroidota</taxon>
        <taxon>Cytophagia</taxon>
        <taxon>Cytophagales</taxon>
        <taxon>Flectobacillaceae</taxon>
        <taxon>Aquirufa</taxon>
    </lineage>
</organism>
<protein>
    <submittedName>
        <fullName evidence="9">DUF2029 domain-containing protein</fullName>
    </submittedName>
</protein>
<keyword evidence="4 8" id="KW-0812">Transmembrane</keyword>
<reference evidence="9 10" key="1">
    <citation type="submission" date="2019-01" db="EMBL/GenBank/DDBJ databases">
        <title>Cytophagaceae bacterium strain CAR-16.</title>
        <authorList>
            <person name="Chen W.-M."/>
        </authorList>
    </citation>
    <scope>NUCLEOTIDE SEQUENCE [LARGE SCALE GENOMIC DNA]</scope>
    <source>
        <strain evidence="9 10">CAR-16</strain>
    </source>
</reference>
<feature type="transmembrane region" description="Helical" evidence="8">
    <location>
        <begin position="119"/>
        <end position="150"/>
    </location>
</feature>